<name>A0A175JST2_ENTHI</name>
<dbReference type="InterPro" id="IPR029058">
    <property type="entry name" value="AB_hydrolase_fold"/>
</dbReference>
<dbReference type="SUPFAM" id="SSF47769">
    <property type="entry name" value="SAM/Pointed domain"/>
    <property type="match status" value="1"/>
</dbReference>
<dbReference type="AlphaFoldDB" id="A0A175JST2"/>
<feature type="compositionally biased region" description="Polar residues" evidence="1">
    <location>
        <begin position="504"/>
        <end position="517"/>
    </location>
</feature>
<evidence type="ECO:0000313" key="2">
    <source>
        <dbReference type="EMBL" id="GAT96486.1"/>
    </source>
</evidence>
<dbReference type="PANTHER" id="PTHR12277:SF81">
    <property type="entry name" value="PROTEIN ABHD13"/>
    <property type="match status" value="1"/>
</dbReference>
<comment type="caution">
    <text evidence="2">The sequence shown here is derived from an EMBL/GenBank/DDBJ whole genome shotgun (WGS) entry which is preliminary data.</text>
</comment>
<reference evidence="2 3" key="1">
    <citation type="submission" date="2016-05" db="EMBL/GenBank/DDBJ databases">
        <title>First whole genome sequencing of Entamoeba histolytica HM1:IMSS-clone-6.</title>
        <authorList>
            <person name="Mukherjee Avik.K."/>
            <person name="Izumyama S."/>
            <person name="Nakada-Tsukui K."/>
            <person name="Nozaki T."/>
        </authorList>
    </citation>
    <scope>NUCLEOTIDE SEQUENCE [LARGE SCALE GENOMIC DNA]</scope>
    <source>
        <strain evidence="2 3">HM1:IMSS clone 6</strain>
    </source>
</reference>
<evidence type="ECO:0008006" key="4">
    <source>
        <dbReference type="Google" id="ProtNLM"/>
    </source>
</evidence>
<organism evidence="2 3">
    <name type="scientific">Entamoeba histolytica</name>
    <dbReference type="NCBI Taxonomy" id="5759"/>
    <lineage>
        <taxon>Eukaryota</taxon>
        <taxon>Amoebozoa</taxon>
        <taxon>Evosea</taxon>
        <taxon>Archamoebae</taxon>
        <taxon>Mastigamoebida</taxon>
        <taxon>Entamoebidae</taxon>
        <taxon>Entamoeba</taxon>
    </lineage>
</organism>
<dbReference type="VEuPathDB" id="AmoebaDB:KM1_008520"/>
<proteinExistence type="predicted"/>
<dbReference type="Gene3D" id="1.10.150.50">
    <property type="entry name" value="Transcription Factor, Ets-1"/>
    <property type="match status" value="1"/>
</dbReference>
<dbReference type="InterPro" id="IPR013761">
    <property type="entry name" value="SAM/pointed_sf"/>
</dbReference>
<protein>
    <recommendedName>
        <fullName evidence="4">SAM domain-containing protein</fullName>
    </recommendedName>
</protein>
<dbReference type="Gene3D" id="3.40.50.1820">
    <property type="entry name" value="alpha/beta hydrolase"/>
    <property type="match status" value="1"/>
</dbReference>
<dbReference type="SUPFAM" id="SSF53474">
    <property type="entry name" value="alpha/beta-Hydrolases"/>
    <property type="match status" value="1"/>
</dbReference>
<dbReference type="Proteomes" id="UP000078387">
    <property type="component" value="Unassembled WGS sequence"/>
</dbReference>
<evidence type="ECO:0000313" key="3">
    <source>
        <dbReference type="Proteomes" id="UP000078387"/>
    </source>
</evidence>
<dbReference type="VEuPathDB" id="AmoebaDB:EHI5A_008970"/>
<dbReference type="eggNOG" id="KOG1552">
    <property type="taxonomic scope" value="Eukaryota"/>
</dbReference>
<dbReference type="VEuPathDB" id="AmoebaDB:EHI8A_006010"/>
<dbReference type="VEuPathDB" id="AmoebaDB:EHI_141070"/>
<accession>A0A175JST2</accession>
<evidence type="ECO:0000256" key="1">
    <source>
        <dbReference type="SAM" id="MobiDB-lite"/>
    </source>
</evidence>
<sequence>MNKKKNQNNRKKKKNLKREKKMGYCVIEHTYHSSTENSKSQGIYSLYSEFSSIIEKVQPPIRQEGTFCHIPSIRVIPNWNDSISMYASDGDTLQVDIFPIQLEVIKKFHNEYSTTRLPEKFNSMLREAKQQVEKSATMLSPSNQLTSPRMRVHHISDVVFGRAFNVAMSQKPPCSYTKALPHLIYIKTGNVKKDIPALWFKCSMKSSTSIEPVTIMYMHDCGEDLGLITSSLELLTETMHCNILAFEYPSYGLFDQPYSDELLAANAEYVYSYITSILHKPTSRLILCGKGVGAAVSLMLASKKKTKKNETIAAGVIMISPKMDPSTFGKGIFENAKMIKMVKIPVFAIYGQQDRFAGGMKKLQSIIKNAQDFICIPEASDDIESSYYNEYSETLSSFIVKLFPEFSLLFNGAELEKMKPNKYNDSPIEVMKKLLTPLGLEQYAEVFICFGYISQDDLFSMDDEELAMIGLPSEDLSKLKEFLKKKRSNSSHAMDKRIRGGSMNGPNPITPDLTNDIISPPKTPHF</sequence>
<dbReference type="PANTHER" id="PTHR12277">
    <property type="entry name" value="ALPHA/BETA HYDROLASE DOMAIN-CONTAINING PROTEIN"/>
    <property type="match status" value="1"/>
</dbReference>
<dbReference type="VEuPathDB" id="AmoebaDB:EHI7A_002030"/>
<feature type="region of interest" description="Disordered" evidence="1">
    <location>
        <begin position="487"/>
        <end position="526"/>
    </location>
</feature>
<dbReference type="EMBL" id="BDEQ01000001">
    <property type="protein sequence ID" value="GAT96486.1"/>
    <property type="molecule type" value="Genomic_DNA"/>
</dbReference>
<gene>
    <name evidence="2" type="ORF">CL6EHI_141070</name>
</gene>